<dbReference type="Pfam" id="PF13432">
    <property type="entry name" value="TPR_16"/>
    <property type="match status" value="1"/>
</dbReference>
<dbReference type="GO" id="GO:0005829">
    <property type="term" value="C:cytosol"/>
    <property type="evidence" value="ECO:0007669"/>
    <property type="project" value="TreeGrafter"/>
</dbReference>
<evidence type="ECO:0000256" key="3">
    <source>
        <dbReference type="ARBA" id="ARBA00022490"/>
    </source>
</evidence>
<evidence type="ECO:0000256" key="2">
    <source>
        <dbReference type="ARBA" id="ARBA00005348"/>
    </source>
</evidence>
<keyword evidence="5 6" id="KW-0802">TPR repeat</keyword>
<dbReference type="GO" id="GO:0005052">
    <property type="term" value="F:peroxisome matrix targeting signal-1 binding"/>
    <property type="evidence" value="ECO:0007669"/>
    <property type="project" value="TreeGrafter"/>
</dbReference>
<dbReference type="GO" id="GO:0016560">
    <property type="term" value="P:protein import into peroxisome matrix, docking"/>
    <property type="evidence" value="ECO:0007669"/>
    <property type="project" value="TreeGrafter"/>
</dbReference>
<dbReference type="Proteomes" id="UP000541558">
    <property type="component" value="Unassembled WGS sequence"/>
</dbReference>
<dbReference type="PROSITE" id="PS50005">
    <property type="entry name" value="TPR"/>
    <property type="match status" value="2"/>
</dbReference>
<dbReference type="InterPro" id="IPR011990">
    <property type="entry name" value="TPR-like_helical_dom_sf"/>
</dbReference>
<accession>A0A8H5BPY8</accession>
<dbReference type="PANTHER" id="PTHR10130:SF9">
    <property type="entry name" value="PEROXISOMAL TARGETING SIGNAL RECEPTOR"/>
    <property type="match status" value="1"/>
</dbReference>
<dbReference type="InterPro" id="IPR024111">
    <property type="entry name" value="PEX5/PEX5L"/>
</dbReference>
<dbReference type="PROSITE" id="PS50293">
    <property type="entry name" value="TPR_REGION"/>
    <property type="match status" value="1"/>
</dbReference>
<comment type="caution">
    <text evidence="7">The sequence shown here is derived from an EMBL/GenBank/DDBJ whole genome shotgun (WGS) entry which is preliminary data.</text>
</comment>
<sequence>MSFQGLISASDCGTSANPLAQVLKHTEGDRSLQQDRVAGPSGSRLYQLPTAANPVAANEQDLAHARQFFEAKAQEHGFGPGFSMHHAHDMAKLDARPDLQEAWAKEQSLRSFEGPAAQHAAWASEFRAASQHSAQGPSMQGNGSSGMQVQPRASYMPSMNMYGSSMPSGMYGMGMQQYGYNPGMQMADQGKGKGKSREADFEAAFAQIAESFTSAQAESSKEAEDQLSNLEEALKNASLDSKEGDSQASDFKAVWEDLQKSELPPKEDELAKWESEFTQLMNAQRDELDYGDSMQNAWESGIGDFQEGTSNDRPLQFDPEGVPQLGEYVFEKTNPYSQSPSRSLLGDAKALLEQNGSLSEAALMLEAAIQQGDLGEGGYEAWVLLGETRNMDEREDAGMKALLQGVRLAEEAGAPGAGMMSLAISFTNESFDRGSHAMLLRWLRARHPSFPVSEETIAAMATNSAWDTHGRVTEIFLNLARQQHSEGVLDADVQIGLGVLFYTNGEYEHAKDCFEAALSVRPKDYLLWNRLGSSLSNGNKPEEALGAYREALQLRPTYTRAIYNVGVACLNIGADKEAAEHFLSAISLQEATNGDTSDQLWFTLRRAFLSMQRNDLAEMAKPEAKTNLDAFRHEGFEF</sequence>
<feature type="repeat" description="TPR" evidence="6">
    <location>
        <begin position="491"/>
        <end position="524"/>
    </location>
</feature>
<gene>
    <name evidence="7" type="ORF">D9611_000345</name>
</gene>
<dbReference type="EMBL" id="JAACJK010000163">
    <property type="protein sequence ID" value="KAF5326212.1"/>
    <property type="molecule type" value="Genomic_DNA"/>
</dbReference>
<dbReference type="OrthoDB" id="10006023at2759"/>
<evidence type="ECO:0000256" key="5">
    <source>
        <dbReference type="ARBA" id="ARBA00022803"/>
    </source>
</evidence>
<protein>
    <submittedName>
        <fullName evidence="7">Uncharacterized protein</fullName>
    </submittedName>
</protein>
<evidence type="ECO:0000313" key="8">
    <source>
        <dbReference type="Proteomes" id="UP000541558"/>
    </source>
</evidence>
<organism evidence="7 8">
    <name type="scientific">Ephemerocybe angulata</name>
    <dbReference type="NCBI Taxonomy" id="980116"/>
    <lineage>
        <taxon>Eukaryota</taxon>
        <taxon>Fungi</taxon>
        <taxon>Dikarya</taxon>
        <taxon>Basidiomycota</taxon>
        <taxon>Agaricomycotina</taxon>
        <taxon>Agaricomycetes</taxon>
        <taxon>Agaricomycetidae</taxon>
        <taxon>Agaricales</taxon>
        <taxon>Agaricineae</taxon>
        <taxon>Psathyrellaceae</taxon>
        <taxon>Ephemerocybe</taxon>
    </lineage>
</organism>
<evidence type="ECO:0000256" key="4">
    <source>
        <dbReference type="ARBA" id="ARBA00022737"/>
    </source>
</evidence>
<name>A0A8H5BPY8_9AGAR</name>
<reference evidence="7 8" key="1">
    <citation type="journal article" date="2020" name="ISME J.">
        <title>Uncovering the hidden diversity of litter-decomposition mechanisms in mushroom-forming fungi.</title>
        <authorList>
            <person name="Floudas D."/>
            <person name="Bentzer J."/>
            <person name="Ahren D."/>
            <person name="Johansson T."/>
            <person name="Persson P."/>
            <person name="Tunlid A."/>
        </authorList>
    </citation>
    <scope>NUCLEOTIDE SEQUENCE [LARGE SCALE GENOMIC DNA]</scope>
    <source>
        <strain evidence="7 8">CBS 175.51</strain>
    </source>
</reference>
<dbReference type="Gene3D" id="1.25.40.10">
    <property type="entry name" value="Tetratricopeptide repeat domain"/>
    <property type="match status" value="1"/>
</dbReference>
<evidence type="ECO:0000313" key="7">
    <source>
        <dbReference type="EMBL" id="KAF5326212.1"/>
    </source>
</evidence>
<dbReference type="PANTHER" id="PTHR10130">
    <property type="entry name" value="PEROXISOMAL TARGETING SIGNAL 1 RECEPTOR PEX5"/>
    <property type="match status" value="1"/>
</dbReference>
<evidence type="ECO:0000256" key="1">
    <source>
        <dbReference type="ARBA" id="ARBA00004496"/>
    </source>
</evidence>
<keyword evidence="3" id="KW-0963">Cytoplasm</keyword>
<dbReference type="GO" id="GO:0005778">
    <property type="term" value="C:peroxisomal membrane"/>
    <property type="evidence" value="ECO:0007669"/>
    <property type="project" value="TreeGrafter"/>
</dbReference>
<comment type="subcellular location">
    <subcellularLocation>
        <location evidence="1">Cytoplasm</location>
    </subcellularLocation>
</comment>
<evidence type="ECO:0000256" key="6">
    <source>
        <dbReference type="PROSITE-ProRule" id="PRU00339"/>
    </source>
</evidence>
<keyword evidence="4" id="KW-0677">Repeat</keyword>
<proteinExistence type="inferred from homology"/>
<dbReference type="AlphaFoldDB" id="A0A8H5BPY8"/>
<feature type="repeat" description="TPR" evidence="6">
    <location>
        <begin position="525"/>
        <end position="558"/>
    </location>
</feature>
<dbReference type="SUPFAM" id="SSF48452">
    <property type="entry name" value="TPR-like"/>
    <property type="match status" value="1"/>
</dbReference>
<comment type="similarity">
    <text evidence="2">Belongs to the peroxisomal targeting signal receptor family.</text>
</comment>
<dbReference type="SMART" id="SM00028">
    <property type="entry name" value="TPR"/>
    <property type="match status" value="3"/>
</dbReference>
<keyword evidence="8" id="KW-1185">Reference proteome</keyword>
<dbReference type="InterPro" id="IPR019734">
    <property type="entry name" value="TPR_rpt"/>
</dbReference>